<comment type="cofactor">
    <cofactor evidence="1">
        <name>Mg(2+)</name>
        <dbReference type="ChEBI" id="CHEBI:18420"/>
    </cofactor>
</comment>
<evidence type="ECO:0000256" key="10">
    <source>
        <dbReference type="ARBA" id="ARBA00049553"/>
    </source>
</evidence>
<keyword evidence="8" id="KW-0067">ATP-binding</keyword>
<evidence type="ECO:0000256" key="1">
    <source>
        <dbReference type="ARBA" id="ARBA00001946"/>
    </source>
</evidence>
<keyword evidence="5 11" id="KW-0436">Ligase</keyword>
<evidence type="ECO:0000256" key="8">
    <source>
        <dbReference type="ARBA" id="ARBA00022840"/>
    </source>
</evidence>
<dbReference type="NCBIfam" id="NF002360">
    <property type="entry name" value="PRK01322.1"/>
    <property type="match status" value="1"/>
</dbReference>
<evidence type="ECO:0000256" key="2">
    <source>
        <dbReference type="ARBA" id="ARBA00005075"/>
    </source>
</evidence>
<evidence type="ECO:0000313" key="12">
    <source>
        <dbReference type="Proteomes" id="UP000218690"/>
    </source>
</evidence>
<comment type="pathway">
    <text evidence="2">Metabolic intermediate metabolism; pimeloyl-CoA biosynthesis; pimeloyl-CoA from pimelate: step 1/1.</text>
</comment>
<dbReference type="EMBL" id="NWBP01000033">
    <property type="protein sequence ID" value="PCC82235.1"/>
    <property type="molecule type" value="Genomic_DNA"/>
</dbReference>
<dbReference type="GO" id="GO:0009102">
    <property type="term" value="P:biotin biosynthetic process"/>
    <property type="evidence" value="ECO:0007669"/>
    <property type="project" value="UniProtKB-KW"/>
</dbReference>
<comment type="caution">
    <text evidence="11">The sequence shown here is derived from an EMBL/GenBank/DDBJ whole genome shotgun (WGS) entry which is preliminary data.</text>
</comment>
<dbReference type="EC" id="6.2.1.14" evidence="4"/>
<evidence type="ECO:0000256" key="3">
    <source>
        <dbReference type="ARBA" id="ARBA00011738"/>
    </source>
</evidence>
<reference evidence="11 12" key="1">
    <citation type="submission" date="2017-09" db="EMBL/GenBank/DDBJ databases">
        <title>Draft Genome Sequence of Corynebacterium accolens AH4003.</title>
        <authorList>
            <person name="Chen Y."/>
            <person name="Oosthuysen W.F."/>
            <person name="Kelley S."/>
            <person name="Horswill A."/>
        </authorList>
    </citation>
    <scope>NUCLEOTIDE SEQUENCE [LARGE SCALE GENOMIC DNA]</scope>
    <source>
        <strain evidence="11 12">AH4003</strain>
    </source>
</reference>
<evidence type="ECO:0000256" key="5">
    <source>
        <dbReference type="ARBA" id="ARBA00022598"/>
    </source>
</evidence>
<name>A0A2A4AEK4_9CORY</name>
<sequence>MLGYDTCMAKTSTVLMSIKMRASLEGRHISGAERIVELHLVPRVSSELATRALRHEKGVPDSINIATRAVAASDIAHVSALKVSTRDCENPESAQTAMIAVLAKDNRVSESAARRGIELLYRTRDMRGASIVCAETGERLDTHEQRGVRVGTFDWSDFLCAESKNHRADAVALASKALAAPGIVAEVCISDDPSYTTGYVAVEGSYTALRNVKVEGGKQGGRVLFYSGALSALPATEQWLREKPVLVEGSWQ</sequence>
<organism evidence="11 12">
    <name type="scientific">Corynebacterium accolens</name>
    <dbReference type="NCBI Taxonomy" id="38284"/>
    <lineage>
        <taxon>Bacteria</taxon>
        <taxon>Bacillati</taxon>
        <taxon>Actinomycetota</taxon>
        <taxon>Actinomycetes</taxon>
        <taxon>Mycobacteriales</taxon>
        <taxon>Corynebacteriaceae</taxon>
        <taxon>Corynebacterium</taxon>
    </lineage>
</organism>
<dbReference type="UniPathway" id="UPA00999">
    <property type="reaction ID" value="UER00351"/>
</dbReference>
<dbReference type="GO" id="GO:0005524">
    <property type="term" value="F:ATP binding"/>
    <property type="evidence" value="ECO:0007669"/>
    <property type="project" value="UniProtKB-KW"/>
</dbReference>
<dbReference type="AlphaFoldDB" id="A0A2A4AEK4"/>
<dbReference type="GO" id="GO:0042410">
    <property type="term" value="F:6-carboxyhexanoate-CoA ligase activity"/>
    <property type="evidence" value="ECO:0007669"/>
    <property type="project" value="UniProtKB-EC"/>
</dbReference>
<protein>
    <recommendedName>
        <fullName evidence="4">6-carboxyhexanoate--CoA ligase</fullName>
        <ecNumber evidence="4">6.2.1.14</ecNumber>
    </recommendedName>
</protein>
<keyword evidence="9" id="KW-0460">Magnesium</keyword>
<evidence type="ECO:0000313" key="11">
    <source>
        <dbReference type="EMBL" id="PCC82235.1"/>
    </source>
</evidence>
<dbReference type="InterPro" id="IPR005499">
    <property type="entry name" value="BioW"/>
</dbReference>
<comment type="subunit">
    <text evidence="3">Homodimer.</text>
</comment>
<evidence type="ECO:0000256" key="4">
    <source>
        <dbReference type="ARBA" id="ARBA00012984"/>
    </source>
</evidence>
<keyword evidence="6" id="KW-0547">Nucleotide-binding</keyword>
<comment type="catalytic activity">
    <reaction evidence="10">
        <text>heptanedioate + ATP + CoA = 6-carboxyhexanoyl-CoA + AMP + diphosphate</text>
        <dbReference type="Rhea" id="RHEA:14781"/>
        <dbReference type="ChEBI" id="CHEBI:30616"/>
        <dbReference type="ChEBI" id="CHEBI:33019"/>
        <dbReference type="ChEBI" id="CHEBI:36165"/>
        <dbReference type="ChEBI" id="CHEBI:57287"/>
        <dbReference type="ChEBI" id="CHEBI:57360"/>
        <dbReference type="ChEBI" id="CHEBI:456215"/>
        <dbReference type="EC" id="6.2.1.14"/>
    </reaction>
</comment>
<gene>
    <name evidence="11" type="ORF">COM45_09665</name>
</gene>
<dbReference type="Pfam" id="PF03744">
    <property type="entry name" value="BioW"/>
    <property type="match status" value="1"/>
</dbReference>
<proteinExistence type="predicted"/>
<accession>A0A2A4AEK4</accession>
<evidence type="ECO:0000256" key="9">
    <source>
        <dbReference type="ARBA" id="ARBA00022842"/>
    </source>
</evidence>
<dbReference type="Proteomes" id="UP000218690">
    <property type="component" value="Unassembled WGS sequence"/>
</dbReference>
<evidence type="ECO:0000256" key="7">
    <source>
        <dbReference type="ARBA" id="ARBA00022756"/>
    </source>
</evidence>
<evidence type="ECO:0000256" key="6">
    <source>
        <dbReference type="ARBA" id="ARBA00022741"/>
    </source>
</evidence>
<keyword evidence="7" id="KW-0093">Biotin biosynthesis</keyword>